<gene>
    <name evidence="2" type="ORF">VIBNISOn1_1160105</name>
</gene>
<sequence length="77" mass="8818">MTSQASKRTRIKQALRKQSVFVFYLAALATTIVLTYPESDHKNKDSQLAPDPQIELQQVNFEFSDLKSRNEGQIFSI</sequence>
<dbReference type="Proteomes" id="UP000018211">
    <property type="component" value="Unassembled WGS sequence"/>
</dbReference>
<reference evidence="2 3" key="1">
    <citation type="journal article" date="2013" name="ISME J.">
        <title>Comparative genomics of pathogenic lineages of Vibrio nigripulchritudo identifies virulence-associated traits.</title>
        <authorList>
            <person name="Goudenege D."/>
            <person name="Labreuche Y."/>
            <person name="Krin E."/>
            <person name="Ansquer D."/>
            <person name="Mangenot S."/>
            <person name="Calteau A."/>
            <person name="Medigue C."/>
            <person name="Mazel D."/>
            <person name="Polz M.F."/>
            <person name="Le Roux F."/>
        </authorList>
    </citation>
    <scope>NUCLEOTIDE SEQUENCE [LARGE SCALE GENOMIC DNA]</scope>
    <source>
        <strain evidence="2 3">SOn1</strain>
    </source>
</reference>
<dbReference type="AlphaFoldDB" id="A0AAV2VIW8"/>
<evidence type="ECO:0000256" key="1">
    <source>
        <dbReference type="SAM" id="Phobius"/>
    </source>
</evidence>
<dbReference type="EMBL" id="CAOF01000020">
    <property type="protein sequence ID" value="CCO44597.1"/>
    <property type="molecule type" value="Genomic_DNA"/>
</dbReference>
<evidence type="ECO:0000313" key="3">
    <source>
        <dbReference type="Proteomes" id="UP000018211"/>
    </source>
</evidence>
<keyword evidence="1" id="KW-1133">Transmembrane helix</keyword>
<accession>A0AAV2VIW8</accession>
<organism evidence="2 3">
    <name type="scientific">Vibrio nigripulchritudo SOn1</name>
    <dbReference type="NCBI Taxonomy" id="1238450"/>
    <lineage>
        <taxon>Bacteria</taxon>
        <taxon>Pseudomonadati</taxon>
        <taxon>Pseudomonadota</taxon>
        <taxon>Gammaproteobacteria</taxon>
        <taxon>Vibrionales</taxon>
        <taxon>Vibrionaceae</taxon>
        <taxon>Vibrio</taxon>
    </lineage>
</organism>
<proteinExistence type="predicted"/>
<comment type="caution">
    <text evidence="2">The sequence shown here is derived from an EMBL/GenBank/DDBJ whole genome shotgun (WGS) entry which is preliminary data.</text>
</comment>
<keyword evidence="1" id="KW-0472">Membrane</keyword>
<protein>
    <submittedName>
        <fullName evidence="2">Uncharacterized protein</fullName>
    </submittedName>
</protein>
<feature type="transmembrane region" description="Helical" evidence="1">
    <location>
        <begin position="20"/>
        <end position="37"/>
    </location>
</feature>
<evidence type="ECO:0000313" key="2">
    <source>
        <dbReference type="EMBL" id="CCO44597.1"/>
    </source>
</evidence>
<name>A0AAV2VIW8_9VIBR</name>
<keyword evidence="1" id="KW-0812">Transmembrane</keyword>